<dbReference type="OrthoDB" id="10021398at2"/>
<feature type="compositionally biased region" description="Polar residues" evidence="1">
    <location>
        <begin position="277"/>
        <end position="286"/>
    </location>
</feature>
<gene>
    <name evidence="2" type="ORF">C7S18_05685</name>
</gene>
<evidence type="ECO:0000313" key="2">
    <source>
        <dbReference type="EMBL" id="AVP96723.1"/>
    </source>
</evidence>
<name>A0A2P1PPE9_9GAMM</name>
<feature type="compositionally biased region" description="Polar residues" evidence="1">
    <location>
        <begin position="311"/>
        <end position="322"/>
    </location>
</feature>
<keyword evidence="3" id="KW-1185">Reference proteome</keyword>
<reference evidence="2 3" key="2">
    <citation type="submission" date="2018-03" db="EMBL/GenBank/DDBJ databases">
        <authorList>
            <person name="Keele B.F."/>
        </authorList>
    </citation>
    <scope>NUCLEOTIDE SEQUENCE [LARGE SCALE GENOMIC DNA]</scope>
    <source>
        <strain evidence="2 3">D13</strain>
    </source>
</reference>
<feature type="compositionally biased region" description="Polar residues" evidence="1">
    <location>
        <begin position="374"/>
        <end position="385"/>
    </location>
</feature>
<dbReference type="EMBL" id="CP027860">
    <property type="protein sequence ID" value="AVP96723.1"/>
    <property type="molecule type" value="Genomic_DNA"/>
</dbReference>
<feature type="compositionally biased region" description="Basic and acidic residues" evidence="1">
    <location>
        <begin position="495"/>
        <end position="507"/>
    </location>
</feature>
<accession>A0A2P1PPE9</accession>
<sequence>MKRIASLLFTAAVSAVSLTGCVVYDGYGYYEDDYYGDDHYDSYDSYRPARSYGPSYSTTIRYSNYSPDYIYWSGYYSALWPTYRYYYDPIFCPDFYYGVTYFPVSYFGIHYSRYQWPYYHAYSPYRYSYYDNYYDWRWRRSGRGYYDNYNNYPSYAQHRFGSARNESERIAAYTGMDRYRGLASPGVQAQPYDRSHVFGWRNDGVQGHYPDTSSGPRPYFQQANVDPMDWRVNPPGGRGYDVRGQDVRGQGMRGQDVRGQDVRGNGSVGRYSGGAYNESTQIQRQSGGWREPANENTERPGFSGDRGNVGNLPQGQGTNPRSNWREPPQRESGWVSEAPPMRQPSQIQRESSPRFEQPEQRFERGGNRFERSEPSTWPSQRTEQPQVERYEMPQRSEPRFERSEPRYEAPQRSEPRFEMPQRSEPRFERSEPRFEAPQRSEPRFEMPQRSEPRFERSEPRFEAPQRSEPRFEAPQRSEPSFERSSNDDGGSARQESMRMSRGDDREQ</sequence>
<dbReference type="AlphaFoldDB" id="A0A2P1PPE9"/>
<reference evidence="2 3" key="1">
    <citation type="submission" date="2018-03" db="EMBL/GenBank/DDBJ databases">
        <title>Ahniella affigens gen. nov., sp. nov., a gammaproteobacterium isolated from sandy soil near a stream.</title>
        <authorList>
            <person name="Ko Y."/>
            <person name="Kim J.-H."/>
        </authorList>
    </citation>
    <scope>NUCLEOTIDE SEQUENCE [LARGE SCALE GENOMIC DNA]</scope>
    <source>
        <strain evidence="2 3">D13</strain>
    </source>
</reference>
<dbReference type="Proteomes" id="UP000241074">
    <property type="component" value="Chromosome"/>
</dbReference>
<evidence type="ECO:0000313" key="3">
    <source>
        <dbReference type="Proteomes" id="UP000241074"/>
    </source>
</evidence>
<evidence type="ECO:0000256" key="1">
    <source>
        <dbReference type="SAM" id="MobiDB-lite"/>
    </source>
</evidence>
<dbReference type="RefSeq" id="WP_106890651.1">
    <property type="nucleotide sequence ID" value="NZ_CP027860.1"/>
</dbReference>
<feature type="region of interest" description="Disordered" evidence="1">
    <location>
        <begin position="237"/>
        <end position="507"/>
    </location>
</feature>
<protein>
    <submittedName>
        <fullName evidence="2">Uncharacterized protein</fullName>
    </submittedName>
</protein>
<organism evidence="2 3">
    <name type="scientific">Ahniella affigens</name>
    <dbReference type="NCBI Taxonomy" id="2021234"/>
    <lineage>
        <taxon>Bacteria</taxon>
        <taxon>Pseudomonadati</taxon>
        <taxon>Pseudomonadota</taxon>
        <taxon>Gammaproteobacteria</taxon>
        <taxon>Lysobacterales</taxon>
        <taxon>Rhodanobacteraceae</taxon>
        <taxon>Ahniella</taxon>
    </lineage>
</organism>
<dbReference type="KEGG" id="xba:C7S18_05685"/>
<feature type="compositionally biased region" description="Basic and acidic residues" evidence="1">
    <location>
        <begin position="351"/>
        <end position="373"/>
    </location>
</feature>
<dbReference type="PROSITE" id="PS51257">
    <property type="entry name" value="PROKAR_LIPOPROTEIN"/>
    <property type="match status" value="1"/>
</dbReference>
<feature type="compositionally biased region" description="Basic and acidic residues" evidence="1">
    <location>
        <begin position="386"/>
        <end position="486"/>
    </location>
</feature>
<proteinExistence type="predicted"/>